<name>A0A1G9PF68_9PROT</name>
<feature type="domain" description="HTH araC/xylS-type" evidence="3">
    <location>
        <begin position="228"/>
        <end position="326"/>
    </location>
</feature>
<dbReference type="STRING" id="144026.SAMN04488568_103216"/>
<dbReference type="SMART" id="SM00342">
    <property type="entry name" value="HTH_ARAC"/>
    <property type="match status" value="1"/>
</dbReference>
<dbReference type="InterPro" id="IPR029062">
    <property type="entry name" value="Class_I_gatase-like"/>
</dbReference>
<dbReference type="SUPFAM" id="SSF52317">
    <property type="entry name" value="Class I glutamine amidotransferase-like"/>
    <property type="match status" value="1"/>
</dbReference>
<dbReference type="SUPFAM" id="SSF46689">
    <property type="entry name" value="Homeodomain-like"/>
    <property type="match status" value="2"/>
</dbReference>
<dbReference type="Gene3D" id="3.40.50.880">
    <property type="match status" value="1"/>
</dbReference>
<reference evidence="4 5" key="1">
    <citation type="submission" date="2016-10" db="EMBL/GenBank/DDBJ databases">
        <authorList>
            <person name="de Groot N.N."/>
        </authorList>
    </citation>
    <scope>NUCLEOTIDE SEQUENCE [LARGE SCALE GENOMIC DNA]</scope>
    <source>
        <strain evidence="4 5">DSM 16077</strain>
    </source>
</reference>
<dbReference type="InterPro" id="IPR018060">
    <property type="entry name" value="HTH_AraC"/>
</dbReference>
<keyword evidence="4" id="KW-0238">DNA-binding</keyword>
<dbReference type="AlphaFoldDB" id="A0A1G9PF68"/>
<dbReference type="PANTHER" id="PTHR43130:SF3">
    <property type="entry name" value="HTH-TYPE TRANSCRIPTIONAL REGULATOR RV1931C"/>
    <property type="match status" value="1"/>
</dbReference>
<dbReference type="PROSITE" id="PS01124">
    <property type="entry name" value="HTH_ARAC_FAMILY_2"/>
    <property type="match status" value="1"/>
</dbReference>
<evidence type="ECO:0000313" key="4">
    <source>
        <dbReference type="EMBL" id="SDL97466.1"/>
    </source>
</evidence>
<gene>
    <name evidence="4" type="ORF">SAMN04488568_103216</name>
</gene>
<keyword evidence="1" id="KW-0805">Transcription regulation</keyword>
<dbReference type="GO" id="GO:0043565">
    <property type="term" value="F:sequence-specific DNA binding"/>
    <property type="evidence" value="ECO:0007669"/>
    <property type="project" value="InterPro"/>
</dbReference>
<dbReference type="EMBL" id="FNHG01000003">
    <property type="protein sequence ID" value="SDL97466.1"/>
    <property type="molecule type" value="Genomic_DNA"/>
</dbReference>
<dbReference type="Pfam" id="PF12833">
    <property type="entry name" value="HTH_18"/>
    <property type="match status" value="1"/>
</dbReference>
<dbReference type="InterPro" id="IPR002818">
    <property type="entry name" value="DJ-1/PfpI"/>
</dbReference>
<evidence type="ECO:0000259" key="3">
    <source>
        <dbReference type="PROSITE" id="PS01124"/>
    </source>
</evidence>
<organism evidence="4 5">
    <name type="scientific">Maricaulis salignorans</name>
    <dbReference type="NCBI Taxonomy" id="144026"/>
    <lineage>
        <taxon>Bacteria</taxon>
        <taxon>Pseudomonadati</taxon>
        <taxon>Pseudomonadota</taxon>
        <taxon>Alphaproteobacteria</taxon>
        <taxon>Maricaulales</taxon>
        <taxon>Maricaulaceae</taxon>
        <taxon>Maricaulis</taxon>
    </lineage>
</organism>
<protein>
    <submittedName>
        <fullName evidence="4">Transcriptional regulator GlxA family, contains an amidase domain and an AraC-type DNA-binding HTH domain</fullName>
    </submittedName>
</protein>
<evidence type="ECO:0000256" key="1">
    <source>
        <dbReference type="ARBA" id="ARBA00023015"/>
    </source>
</evidence>
<dbReference type="PANTHER" id="PTHR43130">
    <property type="entry name" value="ARAC-FAMILY TRANSCRIPTIONAL REGULATOR"/>
    <property type="match status" value="1"/>
</dbReference>
<keyword evidence="5" id="KW-1185">Reference proteome</keyword>
<dbReference type="CDD" id="cd03137">
    <property type="entry name" value="GATase1_AraC_1"/>
    <property type="match status" value="1"/>
</dbReference>
<keyword evidence="2" id="KW-0804">Transcription</keyword>
<dbReference type="InterPro" id="IPR009057">
    <property type="entry name" value="Homeodomain-like_sf"/>
</dbReference>
<accession>A0A1G9PF68</accession>
<evidence type="ECO:0000313" key="5">
    <source>
        <dbReference type="Proteomes" id="UP000199759"/>
    </source>
</evidence>
<dbReference type="RefSeq" id="WP_091767489.1">
    <property type="nucleotide sequence ID" value="NZ_FNHG01000003.1"/>
</dbReference>
<dbReference type="Pfam" id="PF01965">
    <property type="entry name" value="DJ-1_PfpI"/>
    <property type="match status" value="1"/>
</dbReference>
<dbReference type="Gene3D" id="1.10.10.60">
    <property type="entry name" value="Homeodomain-like"/>
    <property type="match status" value="1"/>
</dbReference>
<dbReference type="Proteomes" id="UP000199759">
    <property type="component" value="Unassembled WGS sequence"/>
</dbReference>
<dbReference type="GO" id="GO:0003700">
    <property type="term" value="F:DNA-binding transcription factor activity"/>
    <property type="evidence" value="ECO:0007669"/>
    <property type="project" value="InterPro"/>
</dbReference>
<proteinExistence type="predicted"/>
<sequence length="333" mass="36394">MPTFPANTPLIERHIAFFIFEEVKLLDATGPLQVFADANEVLGYDAYITTLASHHGGPVKTDTGILLNTRRVAGVGLDETDTLIVCGGGGVDAASRDHRLVASVLRATERCGRIASTCTGAFLLAAAGLLDGRRAVTHWRRCDELAENYPKAEIDPDPIYIEDDGVWTSAGVTAGIDLALAMVEADHGREAALELARNLLVYVKRPGGQSQFSEALKEQTRSASGKFDALHFWMRDNLTADLRIEALAERSGMSARNFARLYIRETGHTPARAVEQFRVDAARVMLEDVKLSIKTIATACGFGNDERMRRSFARLMGVTPQAYRDRFAAVEPD</sequence>
<dbReference type="InterPro" id="IPR052158">
    <property type="entry name" value="INH-QAR"/>
</dbReference>
<evidence type="ECO:0000256" key="2">
    <source>
        <dbReference type="ARBA" id="ARBA00023163"/>
    </source>
</evidence>
<dbReference type="OrthoDB" id="9793400at2"/>